<dbReference type="InterPro" id="IPR052610">
    <property type="entry name" value="bHLH_transcription_regulator"/>
</dbReference>
<organism evidence="1 2">
    <name type="scientific">Tanacetum coccineum</name>
    <dbReference type="NCBI Taxonomy" id="301880"/>
    <lineage>
        <taxon>Eukaryota</taxon>
        <taxon>Viridiplantae</taxon>
        <taxon>Streptophyta</taxon>
        <taxon>Embryophyta</taxon>
        <taxon>Tracheophyta</taxon>
        <taxon>Spermatophyta</taxon>
        <taxon>Magnoliopsida</taxon>
        <taxon>eudicotyledons</taxon>
        <taxon>Gunneridae</taxon>
        <taxon>Pentapetalae</taxon>
        <taxon>asterids</taxon>
        <taxon>campanulids</taxon>
        <taxon>Asterales</taxon>
        <taxon>Asteraceae</taxon>
        <taxon>Asteroideae</taxon>
        <taxon>Anthemideae</taxon>
        <taxon>Anthemidinae</taxon>
        <taxon>Tanacetum</taxon>
    </lineage>
</organism>
<dbReference type="EMBL" id="BQNB010009481">
    <property type="protein sequence ID" value="GJS64130.1"/>
    <property type="molecule type" value="Genomic_DNA"/>
</dbReference>
<evidence type="ECO:0000313" key="2">
    <source>
        <dbReference type="Proteomes" id="UP001151760"/>
    </source>
</evidence>
<comment type="caution">
    <text evidence="1">The sequence shown here is derived from an EMBL/GenBank/DDBJ whole genome shotgun (WGS) entry which is preliminary data.</text>
</comment>
<dbReference type="PANTHER" id="PTHR45959">
    <property type="entry name" value="BHLH TRANSCRIPTION FACTOR"/>
    <property type="match status" value="1"/>
</dbReference>
<protein>
    <submittedName>
        <fullName evidence="1">Uncharacterized protein</fullName>
    </submittedName>
</protein>
<keyword evidence="2" id="KW-1185">Reference proteome</keyword>
<sequence length="157" mass="17321">MLRARLMGKGRTATRIGLLVINHACQGEGSKLKPDPFPPKTLGGDIDAYTRMNTLLDKKVQRVASGGALGLKYHGSKWAIPGAVEKTLAEIERLHLFVINNTSIIFANSALHITVITQMDKDLTMTMKDLVKNLCFWSKVILSTVAFGSFCKRIYNS</sequence>
<name>A0ABQ4XGF6_9ASTR</name>
<accession>A0ABQ4XGF6</accession>
<evidence type="ECO:0000313" key="1">
    <source>
        <dbReference type="EMBL" id="GJS64130.1"/>
    </source>
</evidence>
<proteinExistence type="predicted"/>
<dbReference type="Proteomes" id="UP001151760">
    <property type="component" value="Unassembled WGS sequence"/>
</dbReference>
<dbReference type="PANTHER" id="PTHR45959:SF33">
    <property type="entry name" value="MYC-TYPE, BASIC HELIX-LOOP-HELIX (BHLH) DOMAIN-CONTAINING PROTEIN-RELATED"/>
    <property type="match status" value="1"/>
</dbReference>
<gene>
    <name evidence="1" type="ORF">Tco_0678694</name>
</gene>
<reference evidence="1" key="1">
    <citation type="journal article" date="2022" name="Int. J. Mol. Sci.">
        <title>Draft Genome of Tanacetum Coccineum: Genomic Comparison of Closely Related Tanacetum-Family Plants.</title>
        <authorList>
            <person name="Yamashiro T."/>
            <person name="Shiraishi A."/>
            <person name="Nakayama K."/>
            <person name="Satake H."/>
        </authorList>
    </citation>
    <scope>NUCLEOTIDE SEQUENCE</scope>
</reference>
<reference evidence="1" key="2">
    <citation type="submission" date="2022-01" db="EMBL/GenBank/DDBJ databases">
        <authorList>
            <person name="Yamashiro T."/>
            <person name="Shiraishi A."/>
            <person name="Satake H."/>
            <person name="Nakayama K."/>
        </authorList>
    </citation>
    <scope>NUCLEOTIDE SEQUENCE</scope>
</reference>